<evidence type="ECO:0000313" key="1">
    <source>
        <dbReference type="EMBL" id="VVU94991.1"/>
    </source>
</evidence>
<protein>
    <submittedName>
        <fullName evidence="1">Uncharacterized protein</fullName>
    </submittedName>
</protein>
<sequence>MALTFPPLTKATVDAINFSEIYTNSDNNNLNFDLLYNNRELLIELPELKIEALEHNIDSYYLICEILDEESFDFLQLLNSKIIKHLSKKSKKWFRKKICFDISDIYNSNLLLPKNFTGYPRIKIRIPVKKGNILSKFFDSKGMRVSINDVKQHDEIGIILSLNSIIFNQMVFNFDITLYQSRKINTSTEMNLLTDSESDNEIILSEEKALFE</sequence>
<dbReference type="AlphaFoldDB" id="A0A5E8CIF6"/>
<gene>
    <name evidence="1" type="ORF">CPAV1605_716</name>
</gene>
<reference evidence="1" key="1">
    <citation type="submission" date="2019-09" db="EMBL/GenBank/DDBJ databases">
        <authorList>
            <person name="Needham M D."/>
        </authorList>
    </citation>
    <scope>NUCLEOTIDE SEQUENCE</scope>
</reference>
<organism evidence="1">
    <name type="scientific">seawater metagenome</name>
    <dbReference type="NCBI Taxonomy" id="1561972"/>
    <lineage>
        <taxon>unclassified sequences</taxon>
        <taxon>metagenomes</taxon>
        <taxon>ecological metagenomes</taxon>
    </lineage>
</organism>
<accession>A0A5E8CIF6</accession>
<name>A0A5E8CIF6_9ZZZZ</name>
<proteinExistence type="predicted"/>
<dbReference type="EMBL" id="CABVLZ010000003">
    <property type="protein sequence ID" value="VVU94991.1"/>
    <property type="molecule type" value="Genomic_DNA"/>
</dbReference>